<sequence length="995" mass="111479">MSKKMEKLNRSPNSFELALYYRLLPPLPCLSFWTSEWRCKLRLTKKIQGYASISSVVQWTFTPYHALVNRMLVCHVYCCKLYSSICSGYKSFIGIEKEMSAYNNTLFQSNCNEGTSARTRPFSFDEIMLRRKNKSGIEEIKDSIACAAVPFDGQNSVKRTFDCLASDRSYDASLPSNVRHNFKDSQLLNSRKKEGNDEESKLLRCKKKSSRESETKQDAVSIDTSTKNMGRYKIDNAPHGGRKKDDKSLDDSEKRRGNRNANDEARKLAGRSGKTHEKERNEAHHDKDNTHSRKVYRKRKSDEFPNNASVDESEKRHSRNHRSGHKDKKKESCEKESSRKHQNEDAKRAKDRSAHKKHESTKVGASFFPERKDSKRAHYGELRNKRRRSRSTDHGKDNHRKSRSLSPKAHKHSSHDMRDMGESNSHSSKDKFGRSNIESDRNKISNNGETSHSKRHAGVTSGLGGYSPRKRKSEAAAKTPSPTKRSPEKRIAGWDRPPATTERNFPAPVVCSVFSSAQSVSLNKLGSFGVTTASLFATKPAMFFQNSYSPSVHAVESVQLTQATRPLRTLYVENLPNSVSDKDVMECINKFLLSSGANRIQGTKPCISCMIHKEKAQGLLEFLTPEDASAALSFDGRSISGSILKIRRPKDFIEVGTGVGEISQAAVDRTSGTVINSPYKIFVGGISDVISSDMLMEIAKSFGHLKAYHFELNAGLNEPCAFLEYIDHSVTAKACAGLNGMKLGGKVLTVVQAIPDASLVENVENLPYYGIPDHAKPLLESPTEVLKLKNMFDHKGLSDQELEEMMDDIRLECARFGTVKSINVIKDNERTPIIEPVEVMHNDALTESKAVLVDSPSEDKLADDPVEMGISVSECPMVVSGNDCVSSPKSQEIINGSVDTVSSAEKLEVDDSKLVVEEELELNEYHVKLEAPENEAKGNETNPENIFEPGCVLIEYRRAEASCMAAHCLHGRIFDDRIVTVEYVAHDLYRKKFYM</sequence>
<evidence type="ECO:0000256" key="1">
    <source>
        <dbReference type="ARBA" id="ARBA00022664"/>
    </source>
</evidence>
<keyword evidence="8" id="KW-1185">Reference proteome</keyword>
<dbReference type="GO" id="GO:0006397">
    <property type="term" value="P:mRNA processing"/>
    <property type="evidence" value="ECO:0007669"/>
    <property type="project" value="UniProtKB-KW"/>
</dbReference>
<evidence type="ECO:0000256" key="3">
    <source>
        <dbReference type="ARBA" id="ARBA00023187"/>
    </source>
</evidence>
<dbReference type="Proteomes" id="UP001152523">
    <property type="component" value="Unassembled WGS sequence"/>
</dbReference>
<dbReference type="InterPro" id="IPR035979">
    <property type="entry name" value="RBD_domain_sf"/>
</dbReference>
<accession>A0AAV0EU20</accession>
<dbReference type="EMBL" id="CAMAPF010000944">
    <property type="protein sequence ID" value="CAH9126747.1"/>
    <property type="molecule type" value="Genomic_DNA"/>
</dbReference>
<feature type="compositionally biased region" description="Basic residues" evidence="5">
    <location>
        <begin position="397"/>
        <end position="413"/>
    </location>
</feature>
<feature type="domain" description="RRM" evidence="6">
    <location>
        <begin position="679"/>
        <end position="755"/>
    </location>
</feature>
<dbReference type="PROSITE" id="PS50102">
    <property type="entry name" value="RRM"/>
    <property type="match status" value="2"/>
</dbReference>
<reference evidence="7" key="1">
    <citation type="submission" date="2022-07" db="EMBL/GenBank/DDBJ databases">
        <authorList>
            <person name="Macas J."/>
            <person name="Novak P."/>
            <person name="Neumann P."/>
        </authorList>
    </citation>
    <scope>NUCLEOTIDE SEQUENCE</scope>
</reference>
<protein>
    <recommendedName>
        <fullName evidence="6">RRM domain-containing protein</fullName>
    </recommendedName>
</protein>
<evidence type="ECO:0000256" key="2">
    <source>
        <dbReference type="ARBA" id="ARBA00022884"/>
    </source>
</evidence>
<keyword evidence="2 4" id="KW-0694">RNA-binding</keyword>
<feature type="compositionally biased region" description="Basic and acidic residues" evidence="5">
    <location>
        <begin position="414"/>
        <end position="443"/>
    </location>
</feature>
<feature type="compositionally biased region" description="Basic and acidic residues" evidence="5">
    <location>
        <begin position="329"/>
        <end position="352"/>
    </location>
</feature>
<dbReference type="PANTHER" id="PTHR23139">
    <property type="entry name" value="RNA-BINDING PROTEIN"/>
    <property type="match status" value="1"/>
</dbReference>
<gene>
    <name evidence="7" type="ORF">CEPIT_LOCUS27774</name>
</gene>
<dbReference type="Gene3D" id="3.30.70.330">
    <property type="match status" value="3"/>
</dbReference>
<feature type="compositionally biased region" description="Basic residues" evidence="5">
    <location>
        <begin position="316"/>
        <end position="328"/>
    </location>
</feature>
<feature type="region of interest" description="Disordered" evidence="5">
    <location>
        <begin position="183"/>
        <end position="502"/>
    </location>
</feature>
<feature type="compositionally biased region" description="Basic and acidic residues" evidence="5">
    <location>
        <begin position="274"/>
        <end position="291"/>
    </location>
</feature>
<dbReference type="InterPro" id="IPR000504">
    <property type="entry name" value="RRM_dom"/>
</dbReference>
<feature type="compositionally biased region" description="Basic and acidic residues" evidence="5">
    <location>
        <begin position="243"/>
        <end position="267"/>
    </location>
</feature>
<feature type="compositionally biased region" description="Basic and acidic residues" evidence="5">
    <location>
        <begin position="369"/>
        <end position="383"/>
    </location>
</feature>
<evidence type="ECO:0000256" key="5">
    <source>
        <dbReference type="SAM" id="MobiDB-lite"/>
    </source>
</evidence>
<comment type="caution">
    <text evidence="7">The sequence shown here is derived from an EMBL/GenBank/DDBJ whole genome shotgun (WGS) entry which is preliminary data.</text>
</comment>
<dbReference type="SUPFAM" id="SSF54928">
    <property type="entry name" value="RNA-binding domain, RBD"/>
    <property type="match status" value="3"/>
</dbReference>
<dbReference type="GO" id="GO:0003723">
    <property type="term" value="F:RNA binding"/>
    <property type="evidence" value="ECO:0007669"/>
    <property type="project" value="UniProtKB-UniRule"/>
</dbReference>
<dbReference type="Pfam" id="PF00076">
    <property type="entry name" value="RRM_1"/>
    <property type="match status" value="1"/>
</dbReference>
<feature type="compositionally biased region" description="Basic and acidic residues" evidence="5">
    <location>
        <begin position="191"/>
        <end position="202"/>
    </location>
</feature>
<dbReference type="GO" id="GO:0008380">
    <property type="term" value="P:RNA splicing"/>
    <property type="evidence" value="ECO:0007669"/>
    <property type="project" value="UniProtKB-KW"/>
</dbReference>
<name>A0AAV0EU20_9ASTE</name>
<evidence type="ECO:0000259" key="6">
    <source>
        <dbReference type="PROSITE" id="PS50102"/>
    </source>
</evidence>
<keyword evidence="1" id="KW-0507">mRNA processing</keyword>
<proteinExistence type="predicted"/>
<dbReference type="SMART" id="SM00360">
    <property type="entry name" value="RRM"/>
    <property type="match status" value="3"/>
</dbReference>
<keyword evidence="3" id="KW-0508">mRNA splicing</keyword>
<evidence type="ECO:0000256" key="4">
    <source>
        <dbReference type="PROSITE-ProRule" id="PRU00176"/>
    </source>
</evidence>
<evidence type="ECO:0000313" key="7">
    <source>
        <dbReference type="EMBL" id="CAH9126747.1"/>
    </source>
</evidence>
<dbReference type="AlphaFoldDB" id="A0AAV0EU20"/>
<feature type="domain" description="RRM" evidence="6">
    <location>
        <begin position="568"/>
        <end position="651"/>
    </location>
</feature>
<dbReference type="InterPro" id="IPR012677">
    <property type="entry name" value="Nucleotide-bd_a/b_plait_sf"/>
</dbReference>
<evidence type="ECO:0000313" key="8">
    <source>
        <dbReference type="Proteomes" id="UP001152523"/>
    </source>
</evidence>
<dbReference type="FunFam" id="3.30.70.330:FF:000879">
    <property type="entry name" value="Splicing factor U2af large subunit A"/>
    <property type="match status" value="1"/>
</dbReference>
<organism evidence="7 8">
    <name type="scientific">Cuscuta epithymum</name>
    <dbReference type="NCBI Taxonomy" id="186058"/>
    <lineage>
        <taxon>Eukaryota</taxon>
        <taxon>Viridiplantae</taxon>
        <taxon>Streptophyta</taxon>
        <taxon>Embryophyta</taxon>
        <taxon>Tracheophyta</taxon>
        <taxon>Spermatophyta</taxon>
        <taxon>Magnoliopsida</taxon>
        <taxon>eudicotyledons</taxon>
        <taxon>Gunneridae</taxon>
        <taxon>Pentapetalae</taxon>
        <taxon>asterids</taxon>
        <taxon>lamiids</taxon>
        <taxon>Solanales</taxon>
        <taxon>Convolvulaceae</taxon>
        <taxon>Cuscuteae</taxon>
        <taxon>Cuscuta</taxon>
        <taxon>Cuscuta subgen. Cuscuta</taxon>
    </lineage>
</organism>